<feature type="domain" description="SLH" evidence="2">
    <location>
        <begin position="190"/>
        <end position="254"/>
    </location>
</feature>
<dbReference type="AlphaFoldDB" id="A0A2M7G9S9"/>
<feature type="region of interest" description="Disordered" evidence="1">
    <location>
        <begin position="261"/>
        <end position="288"/>
    </location>
</feature>
<comment type="caution">
    <text evidence="3">The sequence shown here is derived from an EMBL/GenBank/DDBJ whole genome shotgun (WGS) entry which is preliminary data.</text>
</comment>
<evidence type="ECO:0000313" key="4">
    <source>
        <dbReference type="Proteomes" id="UP000231019"/>
    </source>
</evidence>
<dbReference type="Proteomes" id="UP000231019">
    <property type="component" value="Unassembled WGS sequence"/>
</dbReference>
<accession>A0A2M7G9S9</accession>
<dbReference type="InterPro" id="IPR051465">
    <property type="entry name" value="Cell_Envelope_Struct_Comp"/>
</dbReference>
<reference evidence="3 4" key="1">
    <citation type="submission" date="2017-09" db="EMBL/GenBank/DDBJ databases">
        <title>Depth-based differentiation of microbial function through sediment-hosted aquifers and enrichment of novel symbionts in the deep terrestrial subsurface.</title>
        <authorList>
            <person name="Probst A.J."/>
            <person name="Ladd B."/>
            <person name="Jarett J.K."/>
            <person name="Geller-Mcgrath D.E."/>
            <person name="Sieber C.M."/>
            <person name="Emerson J.B."/>
            <person name="Anantharaman K."/>
            <person name="Thomas B.C."/>
            <person name="Malmstrom R."/>
            <person name="Stieglmeier M."/>
            <person name="Klingl A."/>
            <person name="Woyke T."/>
            <person name="Ryan C.M."/>
            <person name="Banfield J.F."/>
        </authorList>
    </citation>
    <scope>NUCLEOTIDE SEQUENCE [LARGE SCALE GENOMIC DNA]</scope>
    <source>
        <strain evidence="3">CG17_big_fil_post_rev_8_21_14_2_50_48_46</strain>
    </source>
</reference>
<evidence type="ECO:0000256" key="1">
    <source>
        <dbReference type="SAM" id="MobiDB-lite"/>
    </source>
</evidence>
<dbReference type="EMBL" id="PFFQ01000007">
    <property type="protein sequence ID" value="PIW18878.1"/>
    <property type="molecule type" value="Genomic_DNA"/>
</dbReference>
<feature type="domain" description="SLH" evidence="2">
    <location>
        <begin position="49"/>
        <end position="113"/>
    </location>
</feature>
<proteinExistence type="predicted"/>
<name>A0A2M7G9S9_9BACT</name>
<dbReference type="Pfam" id="PF00395">
    <property type="entry name" value="SLH"/>
    <property type="match status" value="1"/>
</dbReference>
<protein>
    <recommendedName>
        <fullName evidence="2">SLH domain-containing protein</fullName>
    </recommendedName>
</protein>
<dbReference type="PROSITE" id="PS51272">
    <property type="entry name" value="SLH"/>
    <property type="match status" value="2"/>
</dbReference>
<dbReference type="InterPro" id="IPR001119">
    <property type="entry name" value="SLH_dom"/>
</dbReference>
<evidence type="ECO:0000259" key="2">
    <source>
        <dbReference type="PROSITE" id="PS51272"/>
    </source>
</evidence>
<organism evidence="3 4">
    <name type="scientific">bacterium (Candidatus Blackallbacteria) CG17_big_fil_post_rev_8_21_14_2_50_48_46</name>
    <dbReference type="NCBI Taxonomy" id="2014261"/>
    <lineage>
        <taxon>Bacteria</taxon>
        <taxon>Candidatus Blackallbacteria</taxon>
    </lineage>
</organism>
<evidence type="ECO:0000313" key="3">
    <source>
        <dbReference type="EMBL" id="PIW18878.1"/>
    </source>
</evidence>
<feature type="compositionally biased region" description="Pro residues" evidence="1">
    <location>
        <begin position="261"/>
        <end position="282"/>
    </location>
</feature>
<sequence>MKIRPMNTYKTHSSLARTLFLVLPMTLLGTMPVHAESLPPVFSFQLASSVGDLNDLSSDHWSYEAVKYLVEELDVMTPLTSTQFKGDVMMTRYDLAQVFYNIVRKLEVTNGKSMANLSDAPPEELKDVDDEHKMVVNSVVNDYGIMQPMPGHRFLGDEAITRYELAHELNNYFLLVERHSGPPALAQRDRSSQFTDLAKEHWATQAVRAIIDKYQIMEGYPDETFRGGKRLNRYEAAATLRDFIGYVNAYLMPIVPRPTPMPTAIPTPSPTPEPTPVPSPTPRPKEPLKTFDLRLGGDFRVSNVSSGASSNLLNDSAYGANGELTIWFPKLGNARFGVDLHADFLNWHKPDDFTLLSSLNRTTAGGSVFWRALGADSSEDFSLVLGLGYDLTALNGSVKASGNSYQVVSHGPTGTLGFEYPIASWLSLVANDRFTWFLGNQNFADRYVWRNDAFVGINIPAYTFATFELGYRDTRYIQADKPAIVLGDIGPEANLRLRF</sequence>
<gene>
    <name evidence="3" type="ORF">COW36_03085</name>
</gene>
<dbReference type="PANTHER" id="PTHR43308">
    <property type="entry name" value="OUTER MEMBRANE PROTEIN ALPHA-RELATED"/>
    <property type="match status" value="1"/>
</dbReference>